<evidence type="ECO:0000313" key="6">
    <source>
        <dbReference type="EMBL" id="PAV56626.1"/>
    </source>
</evidence>
<dbReference type="PROSITE" id="PS00122">
    <property type="entry name" value="CARBOXYLESTERASE_B_1"/>
    <property type="match status" value="1"/>
</dbReference>
<dbReference type="Pfam" id="PF00135">
    <property type="entry name" value="COesterase"/>
    <property type="match status" value="1"/>
</dbReference>
<evidence type="ECO:0000313" key="7">
    <source>
        <dbReference type="Proteomes" id="UP000218231"/>
    </source>
</evidence>
<feature type="signal peptide" evidence="4">
    <location>
        <begin position="1"/>
        <end position="18"/>
    </location>
</feature>
<evidence type="ECO:0000259" key="5">
    <source>
        <dbReference type="Pfam" id="PF00135"/>
    </source>
</evidence>
<keyword evidence="3 4" id="KW-0378">Hydrolase</keyword>
<keyword evidence="2" id="KW-0719">Serine esterase</keyword>
<protein>
    <recommendedName>
        <fullName evidence="4">Carboxylic ester hydrolase</fullName>
        <ecNumber evidence="4">3.1.1.-</ecNumber>
    </recommendedName>
</protein>
<dbReference type="InterPro" id="IPR019826">
    <property type="entry name" value="Carboxylesterase_B_AS"/>
</dbReference>
<evidence type="ECO:0000256" key="2">
    <source>
        <dbReference type="ARBA" id="ARBA00022487"/>
    </source>
</evidence>
<name>A0A2A2J4C1_9BILA</name>
<keyword evidence="4" id="KW-0732">Signal</keyword>
<dbReference type="InterPro" id="IPR050309">
    <property type="entry name" value="Type-B_Carboxylest/Lipase"/>
</dbReference>
<dbReference type="AlphaFoldDB" id="A0A2A2J4C1"/>
<dbReference type="InterPro" id="IPR029058">
    <property type="entry name" value="AB_hydrolase_fold"/>
</dbReference>
<comment type="caution">
    <text evidence="6">The sequence shown here is derived from an EMBL/GenBank/DDBJ whole genome shotgun (WGS) entry which is preliminary data.</text>
</comment>
<feature type="domain" description="Carboxylesterase type B" evidence="5">
    <location>
        <begin position="25"/>
        <end position="531"/>
    </location>
</feature>
<evidence type="ECO:0000256" key="3">
    <source>
        <dbReference type="ARBA" id="ARBA00022801"/>
    </source>
</evidence>
<comment type="similarity">
    <text evidence="1 4">Belongs to the type-B carboxylesterase/lipase family.</text>
</comment>
<evidence type="ECO:0000256" key="1">
    <source>
        <dbReference type="ARBA" id="ARBA00005964"/>
    </source>
</evidence>
<dbReference type="GO" id="GO:0052689">
    <property type="term" value="F:carboxylic ester hydrolase activity"/>
    <property type="evidence" value="ECO:0007669"/>
    <property type="project" value="UniProtKB-KW"/>
</dbReference>
<dbReference type="Gene3D" id="3.40.50.1820">
    <property type="entry name" value="alpha/beta hydrolase"/>
    <property type="match status" value="1"/>
</dbReference>
<dbReference type="STRING" id="2018661.A0A2A2J4C1"/>
<proteinExistence type="inferred from homology"/>
<dbReference type="PANTHER" id="PTHR11559">
    <property type="entry name" value="CARBOXYLESTERASE"/>
    <property type="match status" value="1"/>
</dbReference>
<evidence type="ECO:0000256" key="4">
    <source>
        <dbReference type="RuleBase" id="RU361235"/>
    </source>
</evidence>
<sequence length="561" mass="64430">MKTWVIACFIAFSEGCRASQEDGVVASTKFGNVIGFTEKTEDGFEADVFLGIPYAQPPIRENRFEKPKPANPWKPETIVATKFAPSCIPTSKFFLKKLTNYSEDCLFLNIMTPKKRSSELLPVFVFIHGGAFVIGTPEIYGYDKPVDNFVRHEIVYVTLAYRLGPFGFFSTGDDTMLGNLGLWDQSQALRFLHEILPDFGGDPNRITLSGHSAGSASVSAHLFSPHSNQLFERAAQFSGSLFTEWAINEDVVENSKNLAKELKCEMSSSKSIHECIKSKPLDAILDILDKQPPFLKSPRLTAFSPRFDRDFFPNQFDELIRKAPKKATLNFVMNLESGGIVKKEMWKTYKKEDLIGYIRDYVSVEHELGRRSSPLLIELLDYYVNRNEKEEPSYYMTRQCELLSDLQFNVPILHEVELKQKHGWDTYLVVMDYESEPMRDKESPIRGVYHAAEHRFLFKLLGVESVPFDENDKKFKHHILSGIVNFIKKGEPKSESIQWPKVSKEHPTRHLRIRPEPIISDEFRKEEFYFWTKIAPDVVGEELLRKTRLPLVETSQSHSEL</sequence>
<dbReference type="EC" id="3.1.1.-" evidence="4"/>
<dbReference type="InterPro" id="IPR002018">
    <property type="entry name" value="CarbesteraseB"/>
</dbReference>
<organism evidence="6 7">
    <name type="scientific">Diploscapter pachys</name>
    <dbReference type="NCBI Taxonomy" id="2018661"/>
    <lineage>
        <taxon>Eukaryota</taxon>
        <taxon>Metazoa</taxon>
        <taxon>Ecdysozoa</taxon>
        <taxon>Nematoda</taxon>
        <taxon>Chromadorea</taxon>
        <taxon>Rhabditida</taxon>
        <taxon>Rhabditina</taxon>
        <taxon>Rhabditomorpha</taxon>
        <taxon>Rhabditoidea</taxon>
        <taxon>Rhabditidae</taxon>
        <taxon>Diploscapter</taxon>
    </lineage>
</organism>
<dbReference type="Proteomes" id="UP000218231">
    <property type="component" value="Unassembled WGS sequence"/>
</dbReference>
<reference evidence="6 7" key="1">
    <citation type="journal article" date="2017" name="Curr. Biol.">
        <title>Genome architecture and evolution of a unichromosomal asexual nematode.</title>
        <authorList>
            <person name="Fradin H."/>
            <person name="Zegar C."/>
            <person name="Gutwein M."/>
            <person name="Lucas J."/>
            <person name="Kovtun M."/>
            <person name="Corcoran D."/>
            <person name="Baugh L.R."/>
            <person name="Kiontke K."/>
            <person name="Gunsalus K."/>
            <person name="Fitch D.H."/>
            <person name="Piano F."/>
        </authorList>
    </citation>
    <scope>NUCLEOTIDE SEQUENCE [LARGE SCALE GENOMIC DNA]</scope>
    <source>
        <strain evidence="6">PF1309</strain>
    </source>
</reference>
<gene>
    <name evidence="6" type="ORF">WR25_08065</name>
</gene>
<accession>A0A2A2J4C1</accession>
<dbReference type="OrthoDB" id="5854651at2759"/>
<feature type="chain" id="PRO_5011822294" description="Carboxylic ester hydrolase" evidence="4">
    <location>
        <begin position="19"/>
        <end position="561"/>
    </location>
</feature>
<dbReference type="EMBL" id="LIAE01010683">
    <property type="protein sequence ID" value="PAV56626.1"/>
    <property type="molecule type" value="Genomic_DNA"/>
</dbReference>
<keyword evidence="7" id="KW-1185">Reference proteome</keyword>
<dbReference type="SUPFAM" id="SSF53474">
    <property type="entry name" value="alpha/beta-Hydrolases"/>
    <property type="match status" value="1"/>
</dbReference>